<dbReference type="OrthoDB" id="2121326at2759"/>
<dbReference type="FunFam" id="3.40.30.10:FF:000245">
    <property type="entry name" value="Thioredoxin"/>
    <property type="match status" value="1"/>
</dbReference>
<sequence>MAPLNVKDIQDLDEYRRQLESAGEKLVIADFGASWCRPCHLIAPVFQSLADKYPNAVFLKVDVDQCQDVPAVEKVSKMPTFIFYKESAKVDLLQGADPNALESMIKKHYSENEGAGDESLVPGQLDLTSYISKSESECLNDHDEHPWINALEASEDFCSTMIFNITFNTHVKLHSILLQAPEENGPKVIKLFTNLALPLDFDSALGSTPTQELTFTPEELVAGKPIQLKFVKFQNVNCLTIFVQNNVGEQEVTRINRLVLFGTPITTTHMDDFKRVAGKPGESH</sequence>
<reference evidence="4" key="1">
    <citation type="submission" date="2020-11" db="EMBL/GenBank/DDBJ databases">
        <authorList>
            <person name="Tran Van P."/>
        </authorList>
    </citation>
    <scope>NUCLEOTIDE SEQUENCE</scope>
</reference>
<organism evidence="4">
    <name type="scientific">Notodromas monacha</name>
    <dbReference type="NCBI Taxonomy" id="399045"/>
    <lineage>
        <taxon>Eukaryota</taxon>
        <taxon>Metazoa</taxon>
        <taxon>Ecdysozoa</taxon>
        <taxon>Arthropoda</taxon>
        <taxon>Crustacea</taxon>
        <taxon>Oligostraca</taxon>
        <taxon>Ostracoda</taxon>
        <taxon>Podocopa</taxon>
        <taxon>Podocopida</taxon>
        <taxon>Cypridocopina</taxon>
        <taxon>Cypridoidea</taxon>
        <taxon>Cyprididae</taxon>
        <taxon>Notodromas</taxon>
    </lineage>
</organism>
<dbReference type="AlphaFoldDB" id="A0A7R9BH80"/>
<dbReference type="InterPro" id="IPR010400">
    <property type="entry name" value="PITH_dom"/>
</dbReference>
<evidence type="ECO:0000259" key="3">
    <source>
        <dbReference type="PROSITE" id="PS51532"/>
    </source>
</evidence>
<accession>A0A7R9BH80</accession>
<keyword evidence="1" id="KW-1015">Disulfide bond</keyword>
<name>A0A7R9BH80_9CRUS</name>
<dbReference type="EMBL" id="CAJPEX010000161">
    <property type="protein sequence ID" value="CAG0913855.1"/>
    <property type="molecule type" value="Genomic_DNA"/>
</dbReference>
<dbReference type="CDD" id="cd02947">
    <property type="entry name" value="TRX_family"/>
    <property type="match status" value="1"/>
</dbReference>
<keyword evidence="5" id="KW-1185">Reference proteome</keyword>
<dbReference type="Proteomes" id="UP000678499">
    <property type="component" value="Unassembled WGS sequence"/>
</dbReference>
<dbReference type="PANTHER" id="PTHR46115">
    <property type="entry name" value="THIOREDOXIN-LIKE PROTEIN 1"/>
    <property type="match status" value="1"/>
</dbReference>
<dbReference type="Gene3D" id="2.60.120.470">
    <property type="entry name" value="PITH domain"/>
    <property type="match status" value="1"/>
</dbReference>
<dbReference type="Pfam" id="PF00085">
    <property type="entry name" value="Thioredoxin"/>
    <property type="match status" value="1"/>
</dbReference>
<dbReference type="PROSITE" id="PS51532">
    <property type="entry name" value="PITH"/>
    <property type="match status" value="1"/>
</dbReference>
<evidence type="ECO:0008006" key="6">
    <source>
        <dbReference type="Google" id="ProtNLM"/>
    </source>
</evidence>
<dbReference type="PROSITE" id="PS51352">
    <property type="entry name" value="THIOREDOXIN_2"/>
    <property type="match status" value="1"/>
</dbReference>
<evidence type="ECO:0000259" key="2">
    <source>
        <dbReference type="PROSITE" id="PS51352"/>
    </source>
</evidence>
<dbReference type="InterPro" id="IPR013766">
    <property type="entry name" value="Thioredoxin_domain"/>
</dbReference>
<dbReference type="SUPFAM" id="SSF52833">
    <property type="entry name" value="Thioredoxin-like"/>
    <property type="match status" value="1"/>
</dbReference>
<feature type="domain" description="PITH" evidence="3">
    <location>
        <begin position="116"/>
        <end position="280"/>
    </location>
</feature>
<dbReference type="InterPro" id="IPR037047">
    <property type="entry name" value="PITH_dom_sf"/>
</dbReference>
<dbReference type="InterPro" id="IPR036249">
    <property type="entry name" value="Thioredoxin-like_sf"/>
</dbReference>
<feature type="domain" description="Thioredoxin" evidence="2">
    <location>
        <begin position="1"/>
        <end position="110"/>
    </location>
</feature>
<dbReference type="Pfam" id="PF06201">
    <property type="entry name" value="PITH"/>
    <property type="match status" value="1"/>
</dbReference>
<evidence type="ECO:0000313" key="4">
    <source>
        <dbReference type="EMBL" id="CAD7273703.1"/>
    </source>
</evidence>
<dbReference type="GO" id="GO:0005737">
    <property type="term" value="C:cytoplasm"/>
    <property type="evidence" value="ECO:0007669"/>
    <property type="project" value="UniProtKB-ARBA"/>
</dbReference>
<protein>
    <recommendedName>
        <fullName evidence="6">Thioredoxin-like protein 1</fullName>
    </recommendedName>
</protein>
<proteinExistence type="predicted"/>
<evidence type="ECO:0000256" key="1">
    <source>
        <dbReference type="ARBA" id="ARBA00023157"/>
    </source>
</evidence>
<dbReference type="EMBL" id="OA882198">
    <property type="protein sequence ID" value="CAD7273703.1"/>
    <property type="molecule type" value="Genomic_DNA"/>
</dbReference>
<evidence type="ECO:0000313" key="5">
    <source>
        <dbReference type="Proteomes" id="UP000678499"/>
    </source>
</evidence>
<gene>
    <name evidence="4" type="ORF">NMOB1V02_LOCUS1576</name>
</gene>
<dbReference type="InterPro" id="IPR008979">
    <property type="entry name" value="Galactose-bd-like_sf"/>
</dbReference>
<dbReference type="Gene3D" id="3.40.30.10">
    <property type="entry name" value="Glutaredoxin"/>
    <property type="match status" value="1"/>
</dbReference>
<dbReference type="SUPFAM" id="SSF49785">
    <property type="entry name" value="Galactose-binding domain-like"/>
    <property type="match status" value="1"/>
</dbReference>